<dbReference type="HOGENOM" id="CLU_1267666_0_0_1"/>
<feature type="domain" description="Peptidase S33 tripeptidyl aminopeptidase-like C-terminal" evidence="1">
    <location>
        <begin position="121"/>
        <end position="184"/>
    </location>
</feature>
<dbReference type="Proteomes" id="UP000012065">
    <property type="component" value="Unassembled WGS sequence"/>
</dbReference>
<evidence type="ECO:0000313" key="2">
    <source>
        <dbReference type="EMBL" id="CCO34975.1"/>
    </source>
</evidence>
<evidence type="ECO:0000313" key="3">
    <source>
        <dbReference type="Proteomes" id="UP000012065"/>
    </source>
</evidence>
<comment type="caution">
    <text evidence="2">The sequence shown here is derived from an EMBL/GenBank/DDBJ whole genome shotgun (WGS) entry which is preliminary data.</text>
</comment>
<dbReference type="InterPro" id="IPR013595">
    <property type="entry name" value="Pept_S33_TAP-like_C"/>
</dbReference>
<gene>
    <name evidence="2" type="ORF">BN14_09086</name>
</gene>
<proteinExistence type="predicted"/>
<name>M5C7B3_THACB</name>
<sequence length="218" mass="23177">MDALLKKLGQRCLEYSPDTFQYIGTAVVVRDTITLHDTLEAWLDPTLLTCSPIALAKSYSMALWIQCTGPIDLLICACALAGPSGCAIAKQDSAVASIRQWTHKLLDLGSAAQVASARIQSNEPDPITPLIGAKKLADALGDSAVLIEQDDYGHSSLAMHSNCTAAALQNYFAHNKLPTQDIFCGTNQVLFPAPGGDVTKKTANRAKTASKVEASRCS</sequence>
<dbReference type="EMBL" id="CAOJ01013910">
    <property type="protein sequence ID" value="CCO34975.1"/>
    <property type="molecule type" value="Genomic_DNA"/>
</dbReference>
<organism evidence="2 3">
    <name type="scientific">Thanatephorus cucumeris (strain AG1-IB / isolate 7/3/14)</name>
    <name type="common">Lettuce bottom rot fungus</name>
    <name type="synonym">Rhizoctonia solani</name>
    <dbReference type="NCBI Taxonomy" id="1108050"/>
    <lineage>
        <taxon>Eukaryota</taxon>
        <taxon>Fungi</taxon>
        <taxon>Dikarya</taxon>
        <taxon>Basidiomycota</taxon>
        <taxon>Agaricomycotina</taxon>
        <taxon>Agaricomycetes</taxon>
        <taxon>Cantharellales</taxon>
        <taxon>Ceratobasidiaceae</taxon>
        <taxon>Rhizoctonia</taxon>
        <taxon>Rhizoctonia solani AG-1</taxon>
    </lineage>
</organism>
<dbReference type="Pfam" id="PF08386">
    <property type="entry name" value="Abhydrolase_4"/>
    <property type="match status" value="1"/>
</dbReference>
<evidence type="ECO:0000259" key="1">
    <source>
        <dbReference type="Pfam" id="PF08386"/>
    </source>
</evidence>
<protein>
    <recommendedName>
        <fullName evidence="1">Peptidase S33 tripeptidyl aminopeptidase-like C-terminal domain-containing protein</fullName>
    </recommendedName>
</protein>
<reference evidence="2 3" key="1">
    <citation type="journal article" date="2013" name="J. Biotechnol.">
        <title>Establishment and interpretation of the genome sequence of the phytopathogenic fungus Rhizoctonia solani AG1-IB isolate 7/3/14.</title>
        <authorList>
            <person name="Wibberg D.W."/>
            <person name="Jelonek L.J."/>
            <person name="Rupp O.R."/>
            <person name="Hennig M.H."/>
            <person name="Eikmeyer F.E."/>
            <person name="Goesmann A.G."/>
            <person name="Hartmann A.H."/>
            <person name="Borriss R.B."/>
            <person name="Grosch R.G."/>
            <person name="Puehler A.P."/>
            <person name="Schlueter A.S."/>
        </authorList>
    </citation>
    <scope>NUCLEOTIDE SEQUENCE [LARGE SCALE GENOMIC DNA]</scope>
    <source>
        <strain evidence="3">AG1-IB / isolate 7/3/14</strain>
    </source>
</reference>
<dbReference type="AlphaFoldDB" id="M5C7B3"/>
<accession>M5C7B3</accession>